<organism evidence="2 3">
    <name type="scientific">Amanita thiersii Skay4041</name>
    <dbReference type="NCBI Taxonomy" id="703135"/>
    <lineage>
        <taxon>Eukaryota</taxon>
        <taxon>Fungi</taxon>
        <taxon>Dikarya</taxon>
        <taxon>Basidiomycota</taxon>
        <taxon>Agaricomycotina</taxon>
        <taxon>Agaricomycetes</taxon>
        <taxon>Agaricomycetidae</taxon>
        <taxon>Agaricales</taxon>
        <taxon>Pluteineae</taxon>
        <taxon>Amanitaceae</taxon>
        <taxon>Amanita</taxon>
    </lineage>
</organism>
<feature type="region of interest" description="Disordered" evidence="1">
    <location>
        <begin position="149"/>
        <end position="190"/>
    </location>
</feature>
<dbReference type="AlphaFoldDB" id="A0A2A9NAK3"/>
<reference evidence="2 3" key="1">
    <citation type="submission" date="2014-02" db="EMBL/GenBank/DDBJ databases">
        <title>Transposable element dynamics among asymbiotic and ectomycorrhizal Amanita fungi.</title>
        <authorList>
            <consortium name="DOE Joint Genome Institute"/>
            <person name="Hess J."/>
            <person name="Skrede I."/>
            <person name="Wolfe B."/>
            <person name="LaButti K."/>
            <person name="Ohm R.A."/>
            <person name="Grigoriev I.V."/>
            <person name="Pringle A."/>
        </authorList>
    </citation>
    <scope>NUCLEOTIDE SEQUENCE [LARGE SCALE GENOMIC DNA]</scope>
    <source>
        <strain evidence="2 3">SKay4041</strain>
    </source>
</reference>
<feature type="region of interest" description="Disordered" evidence="1">
    <location>
        <begin position="308"/>
        <end position="337"/>
    </location>
</feature>
<sequence>MYIEKEYQSLRDAAKKQDAMAKKDAFEDYLNTKDFDYYVQHAKDQLTSPAVSSAKKTNIKAILQDAEKVKWQPKHHVDDDGSILPDSPPPSPHPKEKTKPKKPTKQITAKMTRKGNTPNTRHLQKLLNEMNVDNGQKIMQEIHKISNKDKIHSAKQQLKSAPKTQKDPRRDGAGGWKTIGSNNKISRPTILPPPPNVFKFFITDDTDTLPSVKQSEEELTSTLNNIISENVEWLLELGSNHVKSANWSKDPRAIVVTMTRNIDKNRMDGLPNGKNAFDTLNEVVLDLFPGATLANRKPRSKLCFTRIPTQHSNGLPMDNDSPSPPDSNAHDLSNQDK</sequence>
<proteinExistence type="predicted"/>
<accession>A0A2A9NAK3</accession>
<evidence type="ECO:0000313" key="2">
    <source>
        <dbReference type="EMBL" id="PFH44742.1"/>
    </source>
</evidence>
<feature type="compositionally biased region" description="Polar residues" evidence="1">
    <location>
        <begin position="154"/>
        <end position="163"/>
    </location>
</feature>
<dbReference type="EMBL" id="KZ302944">
    <property type="protein sequence ID" value="PFH44742.1"/>
    <property type="molecule type" value="Genomic_DNA"/>
</dbReference>
<gene>
    <name evidence="2" type="ORF">AMATHDRAFT_10998</name>
</gene>
<dbReference type="Proteomes" id="UP000242287">
    <property type="component" value="Unassembled WGS sequence"/>
</dbReference>
<feature type="compositionally biased region" description="Polar residues" evidence="1">
    <location>
        <begin position="106"/>
        <end position="121"/>
    </location>
</feature>
<keyword evidence="3" id="KW-1185">Reference proteome</keyword>
<feature type="region of interest" description="Disordered" evidence="1">
    <location>
        <begin position="70"/>
        <end position="121"/>
    </location>
</feature>
<name>A0A2A9NAK3_9AGAR</name>
<protein>
    <submittedName>
        <fullName evidence="2">Uncharacterized protein</fullName>
    </submittedName>
</protein>
<feature type="compositionally biased region" description="Basic and acidic residues" evidence="1">
    <location>
        <begin position="70"/>
        <end position="79"/>
    </location>
</feature>
<evidence type="ECO:0000313" key="3">
    <source>
        <dbReference type="Proteomes" id="UP000242287"/>
    </source>
</evidence>
<evidence type="ECO:0000256" key="1">
    <source>
        <dbReference type="SAM" id="MobiDB-lite"/>
    </source>
</evidence>